<name>A0A9P6B3Z4_9AGAM</name>
<sequence>MGADEARASRNAFPLFKEDWKANSTKATPEQSRASSVWLRHSCSSSPGFTQPSSGVGGSAPPFIDIITDCGAHPYYLTSLSLVGSPEVPNLWAHNVFRFYIPIASIKDWEAMNTWWIPVSGTIAWVAKRGARGIGTLHTGPASPRCSRGLEFSQLKS</sequence>
<evidence type="ECO:0000313" key="1">
    <source>
        <dbReference type="EMBL" id="KAF9515881.1"/>
    </source>
</evidence>
<dbReference type="Proteomes" id="UP000886523">
    <property type="component" value="Unassembled WGS sequence"/>
</dbReference>
<comment type="caution">
    <text evidence="1">The sequence shown here is derived from an EMBL/GenBank/DDBJ whole genome shotgun (WGS) entry which is preliminary data.</text>
</comment>
<gene>
    <name evidence="1" type="ORF">BS47DRAFT_1391214</name>
</gene>
<reference evidence="1" key="1">
    <citation type="journal article" date="2020" name="Nat. Commun.">
        <title>Large-scale genome sequencing of mycorrhizal fungi provides insights into the early evolution of symbiotic traits.</title>
        <authorList>
            <person name="Miyauchi S."/>
            <person name="Kiss E."/>
            <person name="Kuo A."/>
            <person name="Drula E."/>
            <person name="Kohler A."/>
            <person name="Sanchez-Garcia M."/>
            <person name="Morin E."/>
            <person name="Andreopoulos B."/>
            <person name="Barry K.W."/>
            <person name="Bonito G."/>
            <person name="Buee M."/>
            <person name="Carver A."/>
            <person name="Chen C."/>
            <person name="Cichocki N."/>
            <person name="Clum A."/>
            <person name="Culley D."/>
            <person name="Crous P.W."/>
            <person name="Fauchery L."/>
            <person name="Girlanda M."/>
            <person name="Hayes R.D."/>
            <person name="Keri Z."/>
            <person name="LaButti K."/>
            <person name="Lipzen A."/>
            <person name="Lombard V."/>
            <person name="Magnuson J."/>
            <person name="Maillard F."/>
            <person name="Murat C."/>
            <person name="Nolan M."/>
            <person name="Ohm R.A."/>
            <person name="Pangilinan J."/>
            <person name="Pereira M.F."/>
            <person name="Perotto S."/>
            <person name="Peter M."/>
            <person name="Pfister S."/>
            <person name="Riley R."/>
            <person name="Sitrit Y."/>
            <person name="Stielow J.B."/>
            <person name="Szollosi G."/>
            <person name="Zifcakova L."/>
            <person name="Stursova M."/>
            <person name="Spatafora J.W."/>
            <person name="Tedersoo L."/>
            <person name="Vaario L.M."/>
            <person name="Yamada A."/>
            <person name="Yan M."/>
            <person name="Wang P."/>
            <person name="Xu J."/>
            <person name="Bruns T."/>
            <person name="Baldrian P."/>
            <person name="Vilgalys R."/>
            <person name="Dunand C."/>
            <person name="Henrissat B."/>
            <person name="Grigoriev I.V."/>
            <person name="Hibbett D."/>
            <person name="Nagy L.G."/>
            <person name="Martin F.M."/>
        </authorList>
    </citation>
    <scope>NUCLEOTIDE SEQUENCE</scope>
    <source>
        <strain evidence="1">UP504</strain>
    </source>
</reference>
<proteinExistence type="predicted"/>
<protein>
    <submittedName>
        <fullName evidence="1">Uncharacterized protein</fullName>
    </submittedName>
</protein>
<dbReference type="EMBL" id="MU128945">
    <property type="protein sequence ID" value="KAF9515881.1"/>
    <property type="molecule type" value="Genomic_DNA"/>
</dbReference>
<evidence type="ECO:0000313" key="2">
    <source>
        <dbReference type="Proteomes" id="UP000886523"/>
    </source>
</evidence>
<accession>A0A9P6B3Z4</accession>
<keyword evidence="2" id="KW-1185">Reference proteome</keyword>
<dbReference type="AlphaFoldDB" id="A0A9P6B3Z4"/>
<organism evidence="1 2">
    <name type="scientific">Hydnum rufescens UP504</name>
    <dbReference type="NCBI Taxonomy" id="1448309"/>
    <lineage>
        <taxon>Eukaryota</taxon>
        <taxon>Fungi</taxon>
        <taxon>Dikarya</taxon>
        <taxon>Basidiomycota</taxon>
        <taxon>Agaricomycotina</taxon>
        <taxon>Agaricomycetes</taxon>
        <taxon>Cantharellales</taxon>
        <taxon>Hydnaceae</taxon>
        <taxon>Hydnum</taxon>
    </lineage>
</organism>